<accession>A0A4R1L7M7</accession>
<sequence length="318" mass="36057">MHRSTMVRASDEVEKPVDRNSSNSVAHMRIDTASLLENYDRVPFGFEHDLHTLPMFQPEALERLARRFTDAGRGYFIAQSAPGPGTPFYSVPYGGFTPSHALENLDQFPLRILLKRPENVEPAFRELLDTLFSQVTEMRGGLGNEQVMRLESAVFISAAAATTPIHFDPEIAFFSQIEGLKEYHVYSPADAREQELERFYIRGVIDIGRLEMAQRDATREQVYHLQPGMGFHQPQNSPHWVRTAGARSVSYSFVYQTDATRRLGRIRAFNHYERLFGMKPAPPGVHPWVDKAKAEAMQGVIPIRKAVGTVLSKVRREA</sequence>
<dbReference type="AlphaFoldDB" id="A0A4R1L7M7"/>
<name>A0A4R1L7M7_9BACT</name>
<proteinExistence type="predicted"/>
<organism evidence="3 4">
    <name type="scientific">Acidipila rosea</name>
    <dbReference type="NCBI Taxonomy" id="768535"/>
    <lineage>
        <taxon>Bacteria</taxon>
        <taxon>Pseudomonadati</taxon>
        <taxon>Acidobacteriota</taxon>
        <taxon>Terriglobia</taxon>
        <taxon>Terriglobales</taxon>
        <taxon>Acidobacteriaceae</taxon>
        <taxon>Acidipila</taxon>
    </lineage>
</organism>
<keyword evidence="4" id="KW-1185">Reference proteome</keyword>
<evidence type="ECO:0000256" key="1">
    <source>
        <dbReference type="SAM" id="MobiDB-lite"/>
    </source>
</evidence>
<evidence type="ECO:0000313" key="4">
    <source>
        <dbReference type="Proteomes" id="UP000295210"/>
    </source>
</evidence>
<protein>
    <recommendedName>
        <fullName evidence="2">JmjC domain-containing protein</fullName>
    </recommendedName>
</protein>
<dbReference type="Proteomes" id="UP000295210">
    <property type="component" value="Unassembled WGS sequence"/>
</dbReference>
<evidence type="ECO:0000259" key="2">
    <source>
        <dbReference type="PROSITE" id="PS51184"/>
    </source>
</evidence>
<dbReference type="InterPro" id="IPR003347">
    <property type="entry name" value="JmjC_dom"/>
</dbReference>
<dbReference type="OrthoDB" id="118524at2"/>
<feature type="domain" description="JmjC" evidence="2">
    <location>
        <begin position="105"/>
        <end position="272"/>
    </location>
</feature>
<feature type="region of interest" description="Disordered" evidence="1">
    <location>
        <begin position="1"/>
        <end position="24"/>
    </location>
</feature>
<gene>
    <name evidence="3" type="ORF">C7378_1847</name>
</gene>
<dbReference type="SUPFAM" id="SSF51197">
    <property type="entry name" value="Clavaminate synthase-like"/>
    <property type="match status" value="1"/>
</dbReference>
<reference evidence="3 4" key="1">
    <citation type="submission" date="2019-03" db="EMBL/GenBank/DDBJ databases">
        <title>Genomic Encyclopedia of Type Strains, Phase IV (KMG-IV): sequencing the most valuable type-strain genomes for metagenomic binning, comparative biology and taxonomic classification.</title>
        <authorList>
            <person name="Goeker M."/>
        </authorList>
    </citation>
    <scope>NUCLEOTIDE SEQUENCE [LARGE SCALE GENOMIC DNA]</scope>
    <source>
        <strain evidence="3 4">DSM 103428</strain>
    </source>
</reference>
<evidence type="ECO:0000313" key="3">
    <source>
        <dbReference type="EMBL" id="TCK74225.1"/>
    </source>
</evidence>
<comment type="caution">
    <text evidence="3">The sequence shown here is derived from an EMBL/GenBank/DDBJ whole genome shotgun (WGS) entry which is preliminary data.</text>
</comment>
<dbReference type="EMBL" id="SMGK01000002">
    <property type="protein sequence ID" value="TCK74225.1"/>
    <property type="molecule type" value="Genomic_DNA"/>
</dbReference>
<dbReference type="RefSeq" id="WP_131994966.1">
    <property type="nucleotide sequence ID" value="NZ_SMGK01000002.1"/>
</dbReference>
<dbReference type="PROSITE" id="PS51184">
    <property type="entry name" value="JMJC"/>
    <property type="match status" value="1"/>
</dbReference>
<feature type="compositionally biased region" description="Basic and acidic residues" evidence="1">
    <location>
        <begin position="9"/>
        <end position="18"/>
    </location>
</feature>
<dbReference type="Gene3D" id="2.60.120.650">
    <property type="entry name" value="Cupin"/>
    <property type="match status" value="1"/>
</dbReference>